<keyword evidence="2" id="KW-1185">Reference proteome</keyword>
<dbReference type="RefSeq" id="WP_259036174.1">
    <property type="nucleotide sequence ID" value="NZ_JAJISC010000004.1"/>
</dbReference>
<evidence type="ECO:0008006" key="3">
    <source>
        <dbReference type="Google" id="ProtNLM"/>
    </source>
</evidence>
<name>A0ABT2EDV3_9GAMM</name>
<evidence type="ECO:0000313" key="2">
    <source>
        <dbReference type="Proteomes" id="UP001165542"/>
    </source>
</evidence>
<comment type="caution">
    <text evidence="1">The sequence shown here is derived from an EMBL/GenBank/DDBJ whole genome shotgun (WGS) entry which is preliminary data.</text>
</comment>
<gene>
    <name evidence="1" type="ORF">LLY24_10110</name>
</gene>
<sequence length="68" mass="7780">MGKSLLDRCFTASGVLHYRRKYRLHQSSGLFVTDAQEKTDPCNEMQRNSDALHMAYIQKSTLKCGQDV</sequence>
<proteinExistence type="predicted"/>
<accession>A0ABT2EDV3</accession>
<protein>
    <recommendedName>
        <fullName evidence="3">Transposase</fullName>
    </recommendedName>
</protein>
<dbReference type="Proteomes" id="UP001165542">
    <property type="component" value="Unassembled WGS sequence"/>
</dbReference>
<reference evidence="1" key="1">
    <citation type="submission" date="2021-11" db="EMBL/GenBank/DDBJ databases">
        <title>Halomonas sp., isolated from a coastal aquaculture zone in Dongshan Bay.</title>
        <authorList>
            <person name="Lin W."/>
        </authorList>
    </citation>
    <scope>NUCLEOTIDE SEQUENCE</scope>
    <source>
        <strain evidence="1">Yzlin-01</strain>
    </source>
</reference>
<evidence type="ECO:0000313" key="1">
    <source>
        <dbReference type="EMBL" id="MCS2609669.1"/>
    </source>
</evidence>
<dbReference type="EMBL" id="JAJISC010000004">
    <property type="protein sequence ID" value="MCS2609669.1"/>
    <property type="molecule type" value="Genomic_DNA"/>
</dbReference>
<organism evidence="1 2">
    <name type="scientific">Halomonas dongshanensis</name>
    <dbReference type="NCBI Taxonomy" id="2890835"/>
    <lineage>
        <taxon>Bacteria</taxon>
        <taxon>Pseudomonadati</taxon>
        <taxon>Pseudomonadota</taxon>
        <taxon>Gammaproteobacteria</taxon>
        <taxon>Oceanospirillales</taxon>
        <taxon>Halomonadaceae</taxon>
        <taxon>Halomonas</taxon>
    </lineage>
</organism>